<organism evidence="4 5">
    <name type="scientific">Koribacter versatilis (strain Ellin345)</name>
    <dbReference type="NCBI Taxonomy" id="204669"/>
    <lineage>
        <taxon>Bacteria</taxon>
        <taxon>Pseudomonadati</taxon>
        <taxon>Acidobacteriota</taxon>
        <taxon>Terriglobia</taxon>
        <taxon>Terriglobales</taxon>
        <taxon>Candidatus Korobacteraceae</taxon>
        <taxon>Candidatus Korobacter</taxon>
    </lineage>
</organism>
<feature type="transmembrane region" description="Helical" evidence="3">
    <location>
        <begin position="35"/>
        <end position="55"/>
    </location>
</feature>
<feature type="coiled-coil region" evidence="2">
    <location>
        <begin position="127"/>
        <end position="161"/>
    </location>
</feature>
<reference evidence="4 5" key="1">
    <citation type="journal article" date="2009" name="Appl. Environ. Microbiol.">
        <title>Three genomes from the phylum Acidobacteria provide insight into the lifestyles of these microorganisms in soils.</title>
        <authorList>
            <person name="Ward N.L."/>
            <person name="Challacombe J.F."/>
            <person name="Janssen P.H."/>
            <person name="Henrissat B."/>
            <person name="Coutinho P.M."/>
            <person name="Wu M."/>
            <person name="Xie G."/>
            <person name="Haft D.H."/>
            <person name="Sait M."/>
            <person name="Badger J."/>
            <person name="Barabote R.D."/>
            <person name="Bradley B."/>
            <person name="Brettin T.S."/>
            <person name="Brinkac L.M."/>
            <person name="Bruce D."/>
            <person name="Creasy T."/>
            <person name="Daugherty S.C."/>
            <person name="Davidsen T.M."/>
            <person name="DeBoy R.T."/>
            <person name="Detter J.C."/>
            <person name="Dodson R.J."/>
            <person name="Durkin A.S."/>
            <person name="Ganapathy A."/>
            <person name="Gwinn-Giglio M."/>
            <person name="Han C.S."/>
            <person name="Khouri H."/>
            <person name="Kiss H."/>
            <person name="Kothari S.P."/>
            <person name="Madupu R."/>
            <person name="Nelson K.E."/>
            <person name="Nelson W.C."/>
            <person name="Paulsen I."/>
            <person name="Penn K."/>
            <person name="Ren Q."/>
            <person name="Rosovitz M.J."/>
            <person name="Selengut J.D."/>
            <person name="Shrivastava S."/>
            <person name="Sullivan S.A."/>
            <person name="Tapia R."/>
            <person name="Thompson L.S."/>
            <person name="Watkins K.L."/>
            <person name="Yang Q."/>
            <person name="Yu C."/>
            <person name="Zafar N."/>
            <person name="Zhou L."/>
            <person name="Kuske C.R."/>
        </authorList>
    </citation>
    <scope>NUCLEOTIDE SEQUENCE [LARGE SCALE GENOMIC DNA]</scope>
    <source>
        <strain evidence="4 5">Ellin345</strain>
    </source>
</reference>
<dbReference type="eggNOG" id="COG0845">
    <property type="taxonomic scope" value="Bacteria"/>
</dbReference>
<dbReference type="GO" id="GO:0030313">
    <property type="term" value="C:cell envelope"/>
    <property type="evidence" value="ECO:0007669"/>
    <property type="project" value="TreeGrafter"/>
</dbReference>
<proteinExistence type="predicted"/>
<dbReference type="STRING" id="204669.Acid345_0366"/>
<keyword evidence="1" id="KW-0813">Transport</keyword>
<evidence type="ECO:0000256" key="1">
    <source>
        <dbReference type="ARBA" id="ARBA00022448"/>
    </source>
</evidence>
<dbReference type="Proteomes" id="UP000002432">
    <property type="component" value="Chromosome"/>
</dbReference>
<dbReference type="EnsemblBacteria" id="ABF39371">
    <property type="protein sequence ID" value="ABF39371"/>
    <property type="gene ID" value="Acid345_0366"/>
</dbReference>
<name>Q1IUS9_KORVE</name>
<dbReference type="GO" id="GO:0015679">
    <property type="term" value="P:plasma membrane copper ion transport"/>
    <property type="evidence" value="ECO:0007669"/>
    <property type="project" value="TreeGrafter"/>
</dbReference>
<evidence type="ECO:0000256" key="3">
    <source>
        <dbReference type="SAM" id="Phobius"/>
    </source>
</evidence>
<keyword evidence="3" id="KW-0472">Membrane</keyword>
<sequence>MSLQMARRWRSACTSVFVMDIARPEFKQQKRRRQIIIGSVAVVILVAITLGVSRLKPAAPSVERSTVWTDTVKEGPMLRQVRGLGTLTPTPEDVRLIPAETDATVLRIVKLSGSPVNSDTVLVEMSNPQVEQEAVDANLQLKAAEAEYQNLKVKLDADLMTQKAGAATVGADYSQAQRQASTDKALYDLGVISGLAYKASQGKADELTTRNDLEGQKLTINQKAIVSQMAVQQAKVEQMRALAQLKQRQLDKLKVRAGIDGLLVDMPLQVGQRVLAGAVLAKIVQPNRLMASLKIPETQARDVQIGEPASVDTHNGVVQGSVMRVDPAVVNGTVTVDVKLTGDLPKGARPDLSVDGTIDLERLDKTVYVGRPAFGQENSTISLFRLDPDGKGASRVPVKVGRTSVNTIQVIEGLKPGDTVILSDMSRWDSNDRIRLD</sequence>
<dbReference type="EMBL" id="CP000360">
    <property type="protein sequence ID" value="ABF39371.1"/>
    <property type="molecule type" value="Genomic_DNA"/>
</dbReference>
<dbReference type="PANTHER" id="PTHR30097">
    <property type="entry name" value="CATION EFFLUX SYSTEM PROTEIN CUSB"/>
    <property type="match status" value="1"/>
</dbReference>
<evidence type="ECO:0000256" key="2">
    <source>
        <dbReference type="SAM" id="Coils"/>
    </source>
</evidence>
<dbReference type="GO" id="GO:0060003">
    <property type="term" value="P:copper ion export"/>
    <property type="evidence" value="ECO:0007669"/>
    <property type="project" value="TreeGrafter"/>
</dbReference>
<accession>Q1IUS9</accession>
<protein>
    <submittedName>
        <fullName evidence="4">Secretion protein HlyD</fullName>
    </submittedName>
</protein>
<dbReference type="KEGG" id="aba:Acid345_0366"/>
<keyword evidence="3" id="KW-1133">Transmembrane helix</keyword>
<evidence type="ECO:0000313" key="5">
    <source>
        <dbReference type="Proteomes" id="UP000002432"/>
    </source>
</evidence>
<dbReference type="Gene3D" id="2.40.50.100">
    <property type="match status" value="1"/>
</dbReference>
<keyword evidence="5" id="KW-1185">Reference proteome</keyword>
<dbReference type="InterPro" id="IPR051909">
    <property type="entry name" value="MFP_Cation_Efflux"/>
</dbReference>
<dbReference type="HOGENOM" id="CLU_018816_16_2_0"/>
<dbReference type="AlphaFoldDB" id="Q1IUS9"/>
<dbReference type="Gene3D" id="1.10.287.470">
    <property type="entry name" value="Helix hairpin bin"/>
    <property type="match status" value="1"/>
</dbReference>
<keyword evidence="3" id="KW-0812">Transmembrane</keyword>
<dbReference type="Gene3D" id="2.40.30.170">
    <property type="match status" value="1"/>
</dbReference>
<evidence type="ECO:0000313" key="4">
    <source>
        <dbReference type="EMBL" id="ABF39371.1"/>
    </source>
</evidence>
<dbReference type="SUPFAM" id="SSF111369">
    <property type="entry name" value="HlyD-like secretion proteins"/>
    <property type="match status" value="1"/>
</dbReference>
<keyword evidence="2" id="KW-0175">Coiled coil</keyword>
<dbReference type="PANTHER" id="PTHR30097:SF4">
    <property type="entry name" value="SLR6042 PROTEIN"/>
    <property type="match status" value="1"/>
</dbReference>
<dbReference type="Gene3D" id="2.40.420.20">
    <property type="match status" value="1"/>
</dbReference>
<gene>
    <name evidence="4" type="ordered locus">Acid345_0366</name>
</gene>